<dbReference type="KEGG" id="asau:88172825"/>
<dbReference type="AlphaFoldDB" id="A0AAX4H8D7"/>
<protein>
    <submittedName>
        <fullName evidence="9">Uncharacterized protein</fullName>
    </submittedName>
</protein>
<name>A0AAX4H8D7_9ASCO</name>
<dbReference type="GO" id="GO:0005886">
    <property type="term" value="C:plasma membrane"/>
    <property type="evidence" value="ECO:0007669"/>
    <property type="project" value="TreeGrafter"/>
</dbReference>
<dbReference type="GeneID" id="88172825"/>
<dbReference type="PANTHER" id="PTHR10926">
    <property type="entry name" value="CELL CYCLE CONTROL PROTEIN 50"/>
    <property type="match status" value="1"/>
</dbReference>
<keyword evidence="5 6" id="KW-0472">Membrane</keyword>
<feature type="compositionally biased region" description="Acidic residues" evidence="7">
    <location>
        <begin position="35"/>
        <end position="47"/>
    </location>
</feature>
<organism evidence="9 10">
    <name type="scientific">Australozyma saopauloensis</name>
    <dbReference type="NCBI Taxonomy" id="291208"/>
    <lineage>
        <taxon>Eukaryota</taxon>
        <taxon>Fungi</taxon>
        <taxon>Dikarya</taxon>
        <taxon>Ascomycota</taxon>
        <taxon>Saccharomycotina</taxon>
        <taxon>Pichiomycetes</taxon>
        <taxon>Metschnikowiaceae</taxon>
        <taxon>Australozyma</taxon>
    </lineage>
</organism>
<comment type="subcellular location">
    <subcellularLocation>
        <location evidence="1">Membrane</location>
    </subcellularLocation>
</comment>
<sequence length="425" mass="47944">MQVTEPRGRATSAVSNAELPFSDETSPQALLSNDEASETDLDSETEEPEVKSKRPPENSFSQQRLAAVNPVFGAKTVIPLLLALGIILVPLGVAMWYASEKTQDLQIEYTQCEIQANGDYWTPIPQEYVTYNVRNTSAIPSAMWKLRRDTSFPWPEEQNVCEIQFVLVDDLDGPLRFFYRLKNFYQNHRRYAKSFSDDQMLGKAASVSVVKDTAGINCEPISTDAAGKIIYPCGLIANSLFNDTFNPTFLGVNGTSDDFQMSAQNIAWTSNSNRFRKTKYNHTQIVPPPNWAKMFPDGYNETNIPDILTWEEFQNWMYTSAFPDFRKLALQNTQDNMPAGIYQVDIGLHFPVLPYKGEKYFLLSQSSVIGGKNPFLGYVWIATGGVCLLLGIFVLIMKIVRPRKSGDPNLLSWNREAFKAAEKEE</sequence>
<accession>A0AAX4H8D7</accession>
<evidence type="ECO:0000256" key="2">
    <source>
        <dbReference type="ARBA" id="ARBA00009457"/>
    </source>
</evidence>
<evidence type="ECO:0000256" key="5">
    <source>
        <dbReference type="ARBA" id="ARBA00023136"/>
    </source>
</evidence>
<dbReference type="Proteomes" id="UP001338582">
    <property type="component" value="Chromosome 2"/>
</dbReference>
<evidence type="ECO:0000313" key="10">
    <source>
        <dbReference type="Proteomes" id="UP001338582"/>
    </source>
</evidence>
<dbReference type="GO" id="GO:0005794">
    <property type="term" value="C:Golgi apparatus"/>
    <property type="evidence" value="ECO:0007669"/>
    <property type="project" value="TreeGrafter"/>
</dbReference>
<reference evidence="9 10" key="1">
    <citation type="submission" date="2023-10" db="EMBL/GenBank/DDBJ databases">
        <title>Draft Genome Sequence of Candida saopaulonensis from a very Premature Infant with Sepsis.</title>
        <authorList>
            <person name="Ning Y."/>
            <person name="Dai R."/>
            <person name="Xiao M."/>
            <person name="Xu Y."/>
            <person name="Yan Q."/>
            <person name="Zhang L."/>
        </authorList>
    </citation>
    <scope>NUCLEOTIDE SEQUENCE [LARGE SCALE GENOMIC DNA]</scope>
    <source>
        <strain evidence="9 10">19XY460</strain>
    </source>
</reference>
<keyword evidence="3 8" id="KW-0812">Transmembrane</keyword>
<evidence type="ECO:0000313" key="9">
    <source>
        <dbReference type="EMBL" id="WPK24486.1"/>
    </source>
</evidence>
<evidence type="ECO:0000256" key="4">
    <source>
        <dbReference type="ARBA" id="ARBA00022989"/>
    </source>
</evidence>
<evidence type="ECO:0000256" key="6">
    <source>
        <dbReference type="PIRNR" id="PIRNR015840"/>
    </source>
</evidence>
<comment type="similarity">
    <text evidence="2 6">Belongs to the CDC50/LEM3 family.</text>
</comment>
<dbReference type="PIRSF" id="PIRSF015840">
    <property type="entry name" value="DUF284_TM_euk"/>
    <property type="match status" value="1"/>
</dbReference>
<dbReference type="InterPro" id="IPR005045">
    <property type="entry name" value="CDC50/LEM3_fam"/>
</dbReference>
<dbReference type="EMBL" id="CP138895">
    <property type="protein sequence ID" value="WPK24486.1"/>
    <property type="molecule type" value="Genomic_DNA"/>
</dbReference>
<feature type="transmembrane region" description="Helical" evidence="8">
    <location>
        <begin position="77"/>
        <end position="98"/>
    </location>
</feature>
<proteinExistence type="inferred from homology"/>
<dbReference type="GO" id="GO:0005783">
    <property type="term" value="C:endoplasmic reticulum"/>
    <property type="evidence" value="ECO:0007669"/>
    <property type="project" value="TreeGrafter"/>
</dbReference>
<keyword evidence="4 8" id="KW-1133">Transmembrane helix</keyword>
<feature type="region of interest" description="Disordered" evidence="7">
    <location>
        <begin position="1"/>
        <end position="61"/>
    </location>
</feature>
<keyword evidence="10" id="KW-1185">Reference proteome</keyword>
<evidence type="ECO:0000256" key="3">
    <source>
        <dbReference type="ARBA" id="ARBA00022692"/>
    </source>
</evidence>
<dbReference type="GO" id="GO:0045332">
    <property type="term" value="P:phospholipid translocation"/>
    <property type="evidence" value="ECO:0007669"/>
    <property type="project" value="UniProtKB-UniRule"/>
</dbReference>
<evidence type="ECO:0000256" key="7">
    <source>
        <dbReference type="SAM" id="MobiDB-lite"/>
    </source>
</evidence>
<evidence type="ECO:0000256" key="8">
    <source>
        <dbReference type="SAM" id="Phobius"/>
    </source>
</evidence>
<dbReference type="Pfam" id="PF03381">
    <property type="entry name" value="CDC50"/>
    <property type="match status" value="1"/>
</dbReference>
<gene>
    <name evidence="9" type="ORF">PUMCH_001760</name>
</gene>
<feature type="transmembrane region" description="Helical" evidence="8">
    <location>
        <begin position="375"/>
        <end position="396"/>
    </location>
</feature>
<dbReference type="PANTHER" id="PTHR10926:SF20">
    <property type="entry name" value="PHOSPHOLIPID-TRANSPORTING ATPASE ACCESSORY SUBUNIT LEM3"/>
    <property type="match status" value="1"/>
</dbReference>
<dbReference type="RefSeq" id="XP_062876869.1">
    <property type="nucleotide sequence ID" value="XM_063020799.1"/>
</dbReference>
<evidence type="ECO:0000256" key="1">
    <source>
        <dbReference type="ARBA" id="ARBA00004370"/>
    </source>
</evidence>